<dbReference type="EMBL" id="GIFC01012811">
    <property type="protein sequence ID" value="MXU94894.1"/>
    <property type="molecule type" value="Transcribed_RNA"/>
</dbReference>
<name>A0A6B0UZD0_IXORI</name>
<reference evidence="2" key="1">
    <citation type="submission" date="2019-12" db="EMBL/GenBank/DDBJ databases">
        <title>An insight into the sialome of adult female Ixodes ricinus ticks feeding for 6 days.</title>
        <authorList>
            <person name="Perner J."/>
            <person name="Ribeiro J.M.C."/>
        </authorList>
    </citation>
    <scope>NUCLEOTIDE SEQUENCE</scope>
    <source>
        <strain evidence="2">Semi-engorged</strain>
        <tissue evidence="2">Salivary glands</tissue>
    </source>
</reference>
<evidence type="ECO:0000313" key="2">
    <source>
        <dbReference type="EMBL" id="MXU94894.1"/>
    </source>
</evidence>
<protein>
    <submittedName>
        <fullName evidence="2">Putative e3 ubiquitin-protein ligase</fullName>
    </submittedName>
</protein>
<proteinExistence type="predicted"/>
<evidence type="ECO:0000256" key="1">
    <source>
        <dbReference type="SAM" id="Phobius"/>
    </source>
</evidence>
<dbReference type="AlphaFoldDB" id="A0A6B0UZD0"/>
<keyword evidence="1" id="KW-0812">Transmembrane</keyword>
<feature type="transmembrane region" description="Helical" evidence="1">
    <location>
        <begin position="6"/>
        <end position="23"/>
    </location>
</feature>
<accession>A0A6B0UZD0</accession>
<keyword evidence="1" id="KW-1133">Transmembrane helix</keyword>
<keyword evidence="1" id="KW-0472">Membrane</keyword>
<organism evidence="2">
    <name type="scientific">Ixodes ricinus</name>
    <name type="common">Common tick</name>
    <name type="synonym">Acarus ricinus</name>
    <dbReference type="NCBI Taxonomy" id="34613"/>
    <lineage>
        <taxon>Eukaryota</taxon>
        <taxon>Metazoa</taxon>
        <taxon>Ecdysozoa</taxon>
        <taxon>Arthropoda</taxon>
        <taxon>Chelicerata</taxon>
        <taxon>Arachnida</taxon>
        <taxon>Acari</taxon>
        <taxon>Parasitiformes</taxon>
        <taxon>Ixodida</taxon>
        <taxon>Ixodoidea</taxon>
        <taxon>Ixodidae</taxon>
        <taxon>Ixodinae</taxon>
        <taxon>Ixodes</taxon>
    </lineage>
</organism>
<sequence>MLVYIVYFYSFLFRFGLSYLYLFRFSRYSLDGWPHWSRPESNLIRARFLPLSSCFVVGRRKISGKSRFQGAWLYSDEYKDRVAPDTTNQHRARCKPCGKTFDVAAIGESALKSHMKSAKHASIMKIAANSSVHNYLAPGTSERSTVPPPPQLPNLCTGCCHGAQAIPNGVSNR</sequence>